<dbReference type="AlphaFoldDB" id="A0A0L0N027"/>
<protein>
    <submittedName>
        <fullName evidence="2">Uncharacterized protein</fullName>
    </submittedName>
</protein>
<feature type="region of interest" description="Disordered" evidence="1">
    <location>
        <begin position="1"/>
        <end position="86"/>
    </location>
</feature>
<feature type="region of interest" description="Disordered" evidence="1">
    <location>
        <begin position="149"/>
        <end position="173"/>
    </location>
</feature>
<feature type="compositionally biased region" description="Low complexity" evidence="1">
    <location>
        <begin position="1"/>
        <end position="11"/>
    </location>
</feature>
<feature type="region of interest" description="Disordered" evidence="1">
    <location>
        <begin position="96"/>
        <end position="115"/>
    </location>
</feature>
<keyword evidence="3" id="KW-1185">Reference proteome</keyword>
<dbReference type="EMBL" id="LFRF01000037">
    <property type="protein sequence ID" value="KND87369.1"/>
    <property type="molecule type" value="Genomic_DNA"/>
</dbReference>
<dbReference type="STRING" id="1163406.A0A0L0N027"/>
<evidence type="ECO:0000313" key="3">
    <source>
        <dbReference type="Proteomes" id="UP000036947"/>
    </source>
</evidence>
<proteinExistence type="predicted"/>
<name>A0A0L0N027_TOLOC</name>
<evidence type="ECO:0000313" key="2">
    <source>
        <dbReference type="EMBL" id="KND87369.1"/>
    </source>
</evidence>
<gene>
    <name evidence="2" type="ORF">TOPH_07994</name>
</gene>
<evidence type="ECO:0000256" key="1">
    <source>
        <dbReference type="SAM" id="MobiDB-lite"/>
    </source>
</evidence>
<feature type="compositionally biased region" description="Low complexity" evidence="1">
    <location>
        <begin position="35"/>
        <end position="44"/>
    </location>
</feature>
<comment type="caution">
    <text evidence="2">The sequence shown here is derived from an EMBL/GenBank/DDBJ whole genome shotgun (WGS) entry which is preliminary data.</text>
</comment>
<sequence>MPPQRSANKSSGGAGNGNILNFFKPVTQSQPQTPPRASRSTLPASPSPLPPSSPLIRTTPARPAATEIAASDDDGSDGGSSDDSLEDLSALLGWCSRPTTGVPSQQKPQHNPYATPRAKRTAVAFHASPLAIMPKHKFDMKALAKDARRDDATTASSMRAKTAAEEAKQNAALTSNEVSGDAVLEIVKENGGHDAGKVLRAVHRSDPGQSQLRYCFFDAEYAVPSSKPATKEGKKGPWSLLTQGSTKVKEQHLASGVPQTILRKLNNLPDSLLEWLLEELCTQKSVVMRQEYCNMIADCPEQVERLLTPERLQELLIRLGAGEDLKDEGSELTLSKLGHEP</sequence>
<dbReference type="OrthoDB" id="5350396at2759"/>
<reference evidence="2 3" key="1">
    <citation type="journal article" date="2015" name="BMC Genomics">
        <title>The genome of the truffle-parasite Tolypocladium ophioglossoides and the evolution of antifungal peptaibiotics.</title>
        <authorList>
            <person name="Quandt C.A."/>
            <person name="Bushley K.E."/>
            <person name="Spatafora J.W."/>
        </authorList>
    </citation>
    <scope>NUCLEOTIDE SEQUENCE [LARGE SCALE GENOMIC DNA]</scope>
    <source>
        <strain evidence="2 3">CBS 100239</strain>
    </source>
</reference>
<accession>A0A0L0N027</accession>
<feature type="compositionally biased region" description="Polar residues" evidence="1">
    <location>
        <begin position="97"/>
        <end position="109"/>
    </location>
</feature>
<dbReference type="Proteomes" id="UP000036947">
    <property type="component" value="Unassembled WGS sequence"/>
</dbReference>
<organism evidence="2 3">
    <name type="scientific">Tolypocladium ophioglossoides (strain CBS 100239)</name>
    <name type="common">Snaketongue truffleclub</name>
    <name type="synonym">Elaphocordyceps ophioglossoides</name>
    <dbReference type="NCBI Taxonomy" id="1163406"/>
    <lineage>
        <taxon>Eukaryota</taxon>
        <taxon>Fungi</taxon>
        <taxon>Dikarya</taxon>
        <taxon>Ascomycota</taxon>
        <taxon>Pezizomycotina</taxon>
        <taxon>Sordariomycetes</taxon>
        <taxon>Hypocreomycetidae</taxon>
        <taxon>Hypocreales</taxon>
        <taxon>Ophiocordycipitaceae</taxon>
        <taxon>Tolypocladium</taxon>
    </lineage>
</organism>